<proteinExistence type="predicted"/>
<gene>
    <name evidence="2" type="ORF">EUV02_06390</name>
</gene>
<evidence type="ECO:0000313" key="3">
    <source>
        <dbReference type="Proteomes" id="UP000297737"/>
    </source>
</evidence>
<keyword evidence="1" id="KW-1133">Transmembrane helix</keyword>
<dbReference type="EMBL" id="SIHO01000002">
    <property type="protein sequence ID" value="TFU02846.1"/>
    <property type="molecule type" value="Genomic_DNA"/>
</dbReference>
<dbReference type="RefSeq" id="WP_135245440.1">
    <property type="nucleotide sequence ID" value="NZ_SIHO01000002.1"/>
</dbReference>
<keyword evidence="1" id="KW-0812">Transmembrane</keyword>
<keyword evidence="3" id="KW-1185">Reference proteome</keyword>
<reference evidence="2 3" key="1">
    <citation type="submission" date="2019-02" db="EMBL/GenBank/DDBJ databases">
        <title>Polymorphobacter sp. isolated from the lake at the Tibet of China.</title>
        <authorList>
            <person name="Li A."/>
        </authorList>
    </citation>
    <scope>NUCLEOTIDE SEQUENCE [LARGE SCALE GENOMIC DNA]</scope>
    <source>
        <strain evidence="2 3">DJ1R-1</strain>
    </source>
</reference>
<evidence type="ECO:0000256" key="1">
    <source>
        <dbReference type="SAM" id="Phobius"/>
    </source>
</evidence>
<dbReference type="AlphaFoldDB" id="A0A4Y9EL95"/>
<comment type="caution">
    <text evidence="2">The sequence shown here is derived from an EMBL/GenBank/DDBJ whole genome shotgun (WGS) entry which is preliminary data.</text>
</comment>
<feature type="transmembrane region" description="Helical" evidence="1">
    <location>
        <begin position="47"/>
        <end position="71"/>
    </location>
</feature>
<dbReference type="Proteomes" id="UP000297737">
    <property type="component" value="Unassembled WGS sequence"/>
</dbReference>
<protein>
    <submittedName>
        <fullName evidence="2">Uncharacterized protein</fullName>
    </submittedName>
</protein>
<name>A0A4Y9EL95_9SPHN</name>
<keyword evidence="1" id="KW-0472">Membrane</keyword>
<accession>A0A4Y9EL95</accession>
<sequence>MEHGEPARDHWQRFRQLMRWTTITAIVAIVAAITALIVSGAPIRLHMLIAVALGIGLSIMLSGALMGLVFVSARSGHDGDAHTPPPGFD</sequence>
<dbReference type="OrthoDB" id="7391705at2"/>
<organism evidence="2 3">
    <name type="scientific">Glacieibacterium arshaanense</name>
    <dbReference type="NCBI Taxonomy" id="2511025"/>
    <lineage>
        <taxon>Bacteria</taxon>
        <taxon>Pseudomonadati</taxon>
        <taxon>Pseudomonadota</taxon>
        <taxon>Alphaproteobacteria</taxon>
        <taxon>Sphingomonadales</taxon>
        <taxon>Sphingosinicellaceae</taxon>
        <taxon>Glacieibacterium</taxon>
    </lineage>
</organism>
<feature type="transmembrane region" description="Helical" evidence="1">
    <location>
        <begin position="20"/>
        <end position="41"/>
    </location>
</feature>
<evidence type="ECO:0000313" key="2">
    <source>
        <dbReference type="EMBL" id="TFU02846.1"/>
    </source>
</evidence>